<comment type="caution">
    <text evidence="1">The sequence shown here is derived from an EMBL/GenBank/DDBJ whole genome shotgun (WGS) entry which is preliminary data.</text>
</comment>
<gene>
    <name evidence="1" type="ORF">Taro_012200</name>
</gene>
<dbReference type="EMBL" id="NMUH01000474">
    <property type="protein sequence ID" value="MQL79767.1"/>
    <property type="molecule type" value="Genomic_DNA"/>
</dbReference>
<dbReference type="Proteomes" id="UP000652761">
    <property type="component" value="Unassembled WGS sequence"/>
</dbReference>
<name>A0A843UC94_COLES</name>
<reference evidence="1" key="1">
    <citation type="submission" date="2017-07" db="EMBL/GenBank/DDBJ databases">
        <title>Taro Niue Genome Assembly and Annotation.</title>
        <authorList>
            <person name="Atibalentja N."/>
            <person name="Keating K."/>
            <person name="Fields C.J."/>
        </authorList>
    </citation>
    <scope>NUCLEOTIDE SEQUENCE</scope>
    <source>
        <strain evidence="1">Niue_2</strain>
        <tissue evidence="1">Leaf</tissue>
    </source>
</reference>
<protein>
    <submittedName>
        <fullName evidence="1">Uncharacterized protein</fullName>
    </submittedName>
</protein>
<proteinExistence type="predicted"/>
<evidence type="ECO:0000313" key="1">
    <source>
        <dbReference type="EMBL" id="MQL79767.1"/>
    </source>
</evidence>
<accession>A0A843UC94</accession>
<evidence type="ECO:0000313" key="2">
    <source>
        <dbReference type="Proteomes" id="UP000652761"/>
    </source>
</evidence>
<dbReference type="AlphaFoldDB" id="A0A843UC94"/>
<sequence>MSVDAPDRRGFPLSVITSHVVVMTSSRAEFPTMLYFRTALVVRLLNSGRERAGQRRRGGSSGPRS</sequence>
<organism evidence="1 2">
    <name type="scientific">Colocasia esculenta</name>
    <name type="common">Wild taro</name>
    <name type="synonym">Arum esculentum</name>
    <dbReference type="NCBI Taxonomy" id="4460"/>
    <lineage>
        <taxon>Eukaryota</taxon>
        <taxon>Viridiplantae</taxon>
        <taxon>Streptophyta</taxon>
        <taxon>Embryophyta</taxon>
        <taxon>Tracheophyta</taxon>
        <taxon>Spermatophyta</taxon>
        <taxon>Magnoliopsida</taxon>
        <taxon>Liliopsida</taxon>
        <taxon>Araceae</taxon>
        <taxon>Aroideae</taxon>
        <taxon>Colocasieae</taxon>
        <taxon>Colocasia</taxon>
    </lineage>
</organism>
<keyword evidence="2" id="KW-1185">Reference proteome</keyword>